<sequence length="120" mass="12827">MSTDEFIVIVADREGRVFDEADDPHSHAAAENSVPLIEIVDSFEVFHTGQGAQGLLARPSKQQLETVFETTNEDAIVEIVLSKGRLESSDGPLKLGNKNDQRAGTNQISAGGKAGQHGGR</sequence>
<protein>
    <submittedName>
        <fullName evidence="3">SPOSA6832_00467-mRNA-1:cds</fullName>
    </submittedName>
</protein>
<dbReference type="EMBL" id="CENE01000001">
    <property type="protein sequence ID" value="CEQ38989.1"/>
    <property type="molecule type" value="Genomic_DNA"/>
</dbReference>
<feature type="region of interest" description="Disordered" evidence="1">
    <location>
        <begin position="87"/>
        <end position="120"/>
    </location>
</feature>
<evidence type="ECO:0000313" key="4">
    <source>
        <dbReference type="Proteomes" id="UP000243876"/>
    </source>
</evidence>
<feature type="domain" description="Ribosome maturation protein SDO1/SBDS N-terminal" evidence="2">
    <location>
        <begin position="31"/>
        <end position="90"/>
    </location>
</feature>
<name>A0A0D6EG89_SPOSA</name>
<organism evidence="3 4">
    <name type="scientific">Sporidiobolus salmonicolor</name>
    <name type="common">Yeast-like fungus</name>
    <name type="synonym">Sporobolomyces salmonicolor</name>
    <dbReference type="NCBI Taxonomy" id="5005"/>
    <lineage>
        <taxon>Eukaryota</taxon>
        <taxon>Fungi</taxon>
        <taxon>Dikarya</taxon>
        <taxon>Basidiomycota</taxon>
        <taxon>Pucciniomycotina</taxon>
        <taxon>Microbotryomycetes</taxon>
        <taxon>Sporidiobolales</taxon>
        <taxon>Sporidiobolaceae</taxon>
        <taxon>Sporobolomyces</taxon>
    </lineage>
</organism>
<dbReference type="SUPFAM" id="SSF89895">
    <property type="entry name" value="FYSH domain"/>
    <property type="match status" value="1"/>
</dbReference>
<keyword evidence="4" id="KW-1185">Reference proteome</keyword>
<dbReference type="AlphaFoldDB" id="A0A0D6EG89"/>
<dbReference type="Gene3D" id="3.30.1250.10">
    <property type="entry name" value="Ribosome maturation protein SBDS, N-terminal domain"/>
    <property type="match status" value="1"/>
</dbReference>
<gene>
    <name evidence="3" type="primary">SPOSA6832_00467</name>
</gene>
<dbReference type="Proteomes" id="UP000243876">
    <property type="component" value="Unassembled WGS sequence"/>
</dbReference>
<evidence type="ECO:0000259" key="2">
    <source>
        <dbReference type="Pfam" id="PF01172"/>
    </source>
</evidence>
<dbReference type="InterPro" id="IPR036786">
    <property type="entry name" value="Ribosome_mat_SBDS_N_sf"/>
</dbReference>
<evidence type="ECO:0000313" key="3">
    <source>
        <dbReference type="EMBL" id="CEQ38989.1"/>
    </source>
</evidence>
<accession>A0A0D6EG89</accession>
<dbReference type="InterPro" id="IPR019783">
    <property type="entry name" value="SDO1/SBDS_N"/>
</dbReference>
<proteinExistence type="predicted"/>
<evidence type="ECO:0000256" key="1">
    <source>
        <dbReference type="SAM" id="MobiDB-lite"/>
    </source>
</evidence>
<dbReference type="OrthoDB" id="2567806at2759"/>
<reference evidence="4" key="1">
    <citation type="submission" date="2015-02" db="EMBL/GenBank/DDBJ databases">
        <authorList>
            <person name="Gon?alves P."/>
        </authorList>
    </citation>
    <scope>NUCLEOTIDE SEQUENCE [LARGE SCALE GENOMIC DNA]</scope>
</reference>
<dbReference type="Pfam" id="PF01172">
    <property type="entry name" value="SBDS_N"/>
    <property type="match status" value="1"/>
</dbReference>